<keyword evidence="2" id="KW-1185">Reference proteome</keyword>
<dbReference type="EMBL" id="MLYV02000433">
    <property type="protein sequence ID" value="PSR97583.1"/>
    <property type="molecule type" value="Genomic_DNA"/>
</dbReference>
<evidence type="ECO:0000313" key="2">
    <source>
        <dbReference type="Proteomes" id="UP000186601"/>
    </source>
</evidence>
<proteinExistence type="predicted"/>
<protein>
    <submittedName>
        <fullName evidence="1">Uncharacterized protein</fullName>
    </submittedName>
</protein>
<dbReference type="AlphaFoldDB" id="A0A2R6PWE8"/>
<evidence type="ECO:0000313" key="1">
    <source>
        <dbReference type="EMBL" id="PSR97583.1"/>
    </source>
</evidence>
<dbReference type="Proteomes" id="UP000186601">
    <property type="component" value="Unassembled WGS sequence"/>
</dbReference>
<gene>
    <name evidence="1" type="ORF">PHLCEN_2v4290</name>
</gene>
<comment type="caution">
    <text evidence="1">The sequence shown here is derived from an EMBL/GenBank/DDBJ whole genome shotgun (WGS) entry which is preliminary data.</text>
</comment>
<sequence length="139" mass="15293">MPYCNRKRINRCLEKDICIEYIHIPGAGSALTVNETDKTAETAAVSRVMKFMVALGEYCRVKIALFARSVINGCPPQPEDSDTEAVFTPETNLPSVYQSRCRWSSEAYACSKQNWNAGRSARIRVGGSKRAFGGTGVGH</sequence>
<reference evidence="1 2" key="1">
    <citation type="submission" date="2018-02" db="EMBL/GenBank/DDBJ databases">
        <title>Genome sequence of the basidiomycete white-rot fungus Phlebia centrifuga.</title>
        <authorList>
            <person name="Granchi Z."/>
            <person name="Peng M."/>
            <person name="de Vries R.P."/>
            <person name="Hilden K."/>
            <person name="Makela M.R."/>
            <person name="Grigoriev I."/>
            <person name="Riley R."/>
        </authorList>
    </citation>
    <scope>NUCLEOTIDE SEQUENCE [LARGE SCALE GENOMIC DNA]</scope>
    <source>
        <strain evidence="1 2">FBCC195</strain>
    </source>
</reference>
<accession>A0A2R6PWE8</accession>
<organism evidence="1 2">
    <name type="scientific">Hermanssonia centrifuga</name>
    <dbReference type="NCBI Taxonomy" id="98765"/>
    <lineage>
        <taxon>Eukaryota</taxon>
        <taxon>Fungi</taxon>
        <taxon>Dikarya</taxon>
        <taxon>Basidiomycota</taxon>
        <taxon>Agaricomycotina</taxon>
        <taxon>Agaricomycetes</taxon>
        <taxon>Polyporales</taxon>
        <taxon>Meruliaceae</taxon>
        <taxon>Hermanssonia</taxon>
    </lineage>
</organism>
<name>A0A2R6PWE8_9APHY</name>